<dbReference type="STRING" id="1125876.SAMN05443292_2145"/>
<dbReference type="GO" id="GO:0005524">
    <property type="term" value="F:ATP binding"/>
    <property type="evidence" value="ECO:0007669"/>
    <property type="project" value="InterPro"/>
</dbReference>
<reference evidence="2 3" key="1">
    <citation type="submission" date="2016-10" db="EMBL/GenBank/DDBJ databases">
        <authorList>
            <person name="de Groot N.N."/>
        </authorList>
    </citation>
    <scope>NUCLEOTIDE SEQUENCE [LARGE SCALE GENOMIC DNA]</scope>
    <source>
        <strain evidence="2 3">DSM 26000</strain>
    </source>
</reference>
<feature type="domain" description="Phosphoribulokinase/uridine kinase" evidence="1">
    <location>
        <begin position="36"/>
        <end position="178"/>
    </location>
</feature>
<dbReference type="SUPFAM" id="SSF52540">
    <property type="entry name" value="P-loop containing nucleoside triphosphate hydrolases"/>
    <property type="match status" value="1"/>
</dbReference>
<evidence type="ECO:0000259" key="1">
    <source>
        <dbReference type="Pfam" id="PF00485"/>
    </source>
</evidence>
<dbReference type="OrthoDB" id="1249303at2"/>
<keyword evidence="2" id="KW-0418">Kinase</keyword>
<dbReference type="EMBL" id="FOQT01000003">
    <property type="protein sequence ID" value="SFI29691.1"/>
    <property type="molecule type" value="Genomic_DNA"/>
</dbReference>
<gene>
    <name evidence="2" type="ORF">SAMN05443292_2145</name>
</gene>
<dbReference type="GO" id="GO:0016301">
    <property type="term" value="F:kinase activity"/>
    <property type="evidence" value="ECO:0007669"/>
    <property type="project" value="UniProtKB-KW"/>
</dbReference>
<name>A0A1I3H1X2_9FLAO</name>
<sequence>MIGDKINIKAEYFSLAEEIYLEILNKNILVQNKVCISVAGESGCGKSVTAEVLKSVLNEKGIKTVNLQQDDYFFLPPKTNHASREKDIRNVGLVEVNLEHLQENIDDFKKAKNQIEKPLVNYEADIIIEEEIDLEKIKVLIVEGTYVNMLENIDLKIFIARTYLDTLEQRKSRNREEMTAFIENVLSIEHNIIKKQEMTADLVINKDYKIKKQLS</sequence>
<dbReference type="AlphaFoldDB" id="A0A1I3H1X2"/>
<evidence type="ECO:0000313" key="3">
    <source>
        <dbReference type="Proteomes" id="UP000198931"/>
    </source>
</evidence>
<keyword evidence="3" id="KW-1185">Reference proteome</keyword>
<dbReference type="Gene3D" id="3.40.50.300">
    <property type="entry name" value="P-loop containing nucleotide triphosphate hydrolases"/>
    <property type="match status" value="1"/>
</dbReference>
<dbReference type="InterPro" id="IPR027417">
    <property type="entry name" value="P-loop_NTPase"/>
</dbReference>
<keyword evidence="2" id="KW-0808">Transferase</keyword>
<dbReference type="RefSeq" id="WP_090080387.1">
    <property type="nucleotide sequence ID" value="NZ_FOQT01000003.1"/>
</dbReference>
<dbReference type="Pfam" id="PF00485">
    <property type="entry name" value="PRK"/>
    <property type="match status" value="1"/>
</dbReference>
<evidence type="ECO:0000313" key="2">
    <source>
        <dbReference type="EMBL" id="SFI29691.1"/>
    </source>
</evidence>
<dbReference type="InterPro" id="IPR006083">
    <property type="entry name" value="PRK/URK"/>
</dbReference>
<proteinExistence type="predicted"/>
<accession>A0A1I3H1X2</accession>
<organism evidence="2 3">
    <name type="scientific">Halpernia frigidisoli</name>
    <dbReference type="NCBI Taxonomy" id="1125876"/>
    <lineage>
        <taxon>Bacteria</taxon>
        <taxon>Pseudomonadati</taxon>
        <taxon>Bacteroidota</taxon>
        <taxon>Flavobacteriia</taxon>
        <taxon>Flavobacteriales</taxon>
        <taxon>Weeksellaceae</taxon>
        <taxon>Chryseobacterium group</taxon>
        <taxon>Halpernia</taxon>
    </lineage>
</organism>
<dbReference type="Proteomes" id="UP000198931">
    <property type="component" value="Unassembled WGS sequence"/>
</dbReference>
<protein>
    <submittedName>
        <fullName evidence="2">Uridine kinase</fullName>
    </submittedName>
</protein>